<dbReference type="GO" id="GO:0006310">
    <property type="term" value="P:DNA recombination"/>
    <property type="evidence" value="ECO:0007669"/>
    <property type="project" value="InterPro"/>
</dbReference>
<comment type="cofactor">
    <cofactor evidence="1">
        <name>a divalent metal cation</name>
        <dbReference type="ChEBI" id="CHEBI:60240"/>
    </cofactor>
</comment>
<evidence type="ECO:0000259" key="8">
    <source>
        <dbReference type="Pfam" id="PF01068"/>
    </source>
</evidence>
<dbReference type="CDD" id="cd07896">
    <property type="entry name" value="Adenylation_kDNA_ligase_like"/>
    <property type="match status" value="1"/>
</dbReference>
<evidence type="ECO:0000256" key="3">
    <source>
        <dbReference type="ARBA" id="ARBA00022705"/>
    </source>
</evidence>
<evidence type="ECO:0000256" key="7">
    <source>
        <dbReference type="SAM" id="SignalP"/>
    </source>
</evidence>
<dbReference type="GO" id="GO:0005524">
    <property type="term" value="F:ATP binding"/>
    <property type="evidence" value="ECO:0007669"/>
    <property type="project" value="InterPro"/>
</dbReference>
<feature type="chain" id="PRO_5022948849" evidence="7">
    <location>
        <begin position="21"/>
        <end position="275"/>
    </location>
</feature>
<dbReference type="CDD" id="cd08041">
    <property type="entry name" value="OBF_kDNA_ligase_like"/>
    <property type="match status" value="1"/>
</dbReference>
<dbReference type="AlphaFoldDB" id="A0A5B8CW79"/>
<dbReference type="PANTHER" id="PTHR47810">
    <property type="entry name" value="DNA LIGASE"/>
    <property type="match status" value="1"/>
</dbReference>
<feature type="domain" description="ATP-dependent DNA ligase family profile" evidence="8">
    <location>
        <begin position="38"/>
        <end position="193"/>
    </location>
</feature>
<dbReference type="InterPro" id="IPR029319">
    <property type="entry name" value="DNA_ligase_OB"/>
</dbReference>
<dbReference type="PANTHER" id="PTHR47810:SF1">
    <property type="entry name" value="DNA LIGASE B"/>
    <property type="match status" value="1"/>
</dbReference>
<comment type="catalytic activity">
    <reaction evidence="6">
        <text>ATP + (deoxyribonucleotide)n-3'-hydroxyl + 5'-phospho-(deoxyribonucleotide)m = (deoxyribonucleotide)n+m + AMP + diphosphate.</text>
        <dbReference type="EC" id="6.5.1.1"/>
    </reaction>
</comment>
<dbReference type="InterPro" id="IPR012310">
    <property type="entry name" value="DNA_ligase_ATP-dep_cent"/>
</dbReference>
<sequence length="275" mass="30760">MQWVLLWCLCLLAGPCLAQAPSILLAQIYHDGIDVNDYLVSEKLDGIRAIWDGQQLVTRQGNPVHAPPWFTQHFPKQALDGELWLGRGQFERLSSTVRQSQPVDREWQKVSYYVFELPDAAGDFSQRAQQIHQLVIHANTPYLKRLPQFHVADVSTLKRTLAAVVAKHGEGLMLHRADAPYLTGRSQVLLKLKPQLDAEAKVVGYLAGKGKYQGKMGALLLETPAGIRFKLGTGFSDADRAHPPAIGSQVTYTYRDLTRLGKPKFASFLRVRPPE</sequence>
<keyword evidence="4" id="KW-0227">DNA damage</keyword>
<proteinExistence type="predicted"/>
<evidence type="ECO:0000256" key="5">
    <source>
        <dbReference type="ARBA" id="ARBA00023204"/>
    </source>
</evidence>
<dbReference type="KEGG" id="mmec:FIU01_04940"/>
<organism evidence="10 11">
    <name type="scientific">Methylophilus medardicus</name>
    <dbReference type="NCBI Taxonomy" id="2588534"/>
    <lineage>
        <taxon>Bacteria</taxon>
        <taxon>Pseudomonadati</taxon>
        <taxon>Pseudomonadota</taxon>
        <taxon>Betaproteobacteria</taxon>
        <taxon>Nitrosomonadales</taxon>
        <taxon>Methylophilaceae</taxon>
        <taxon>Methylophilus</taxon>
    </lineage>
</organism>
<reference evidence="11" key="1">
    <citation type="journal article" date="2019" name="ISME J.">
        <title>Evolution in action: habitat transition from sediment to the pelagial leads to genome streamlining in Methylophilaceae.</title>
        <authorList>
            <person name="Salcher M."/>
            <person name="Schaefle D."/>
            <person name="Kaspar M."/>
            <person name="Neuenschwander S.M."/>
            <person name="Ghai R."/>
        </authorList>
    </citation>
    <scope>NUCLEOTIDE SEQUENCE [LARGE SCALE GENOMIC DNA]</scope>
    <source>
        <strain evidence="11">MMS-M-51</strain>
    </source>
</reference>
<dbReference type="GO" id="GO:0006281">
    <property type="term" value="P:DNA repair"/>
    <property type="evidence" value="ECO:0007669"/>
    <property type="project" value="UniProtKB-KW"/>
</dbReference>
<dbReference type="Proteomes" id="UP000311008">
    <property type="component" value="Chromosome"/>
</dbReference>
<evidence type="ECO:0000256" key="2">
    <source>
        <dbReference type="ARBA" id="ARBA00022598"/>
    </source>
</evidence>
<keyword evidence="5" id="KW-0234">DNA repair</keyword>
<evidence type="ECO:0000256" key="6">
    <source>
        <dbReference type="ARBA" id="ARBA00034003"/>
    </source>
</evidence>
<dbReference type="Pfam" id="PF01068">
    <property type="entry name" value="DNA_ligase_A_M"/>
    <property type="match status" value="1"/>
</dbReference>
<dbReference type="EMBL" id="CP040946">
    <property type="protein sequence ID" value="QDC45330.1"/>
    <property type="molecule type" value="Genomic_DNA"/>
</dbReference>
<dbReference type="SUPFAM" id="SSF50249">
    <property type="entry name" value="Nucleic acid-binding proteins"/>
    <property type="match status" value="1"/>
</dbReference>
<keyword evidence="7" id="KW-0732">Signal</keyword>
<name>A0A5B8CW79_9PROT</name>
<dbReference type="Gene3D" id="2.40.50.140">
    <property type="entry name" value="Nucleic acid-binding proteins"/>
    <property type="match status" value="1"/>
</dbReference>
<feature type="signal peptide" evidence="7">
    <location>
        <begin position="1"/>
        <end position="20"/>
    </location>
</feature>
<feature type="domain" description="DNA ligase OB-like" evidence="9">
    <location>
        <begin position="208"/>
        <end position="272"/>
    </location>
</feature>
<dbReference type="Pfam" id="PF14743">
    <property type="entry name" value="DNA_ligase_OB_2"/>
    <property type="match status" value="1"/>
</dbReference>
<dbReference type="Gene3D" id="3.30.1490.70">
    <property type="match status" value="1"/>
</dbReference>
<keyword evidence="11" id="KW-1185">Reference proteome</keyword>
<dbReference type="Gene3D" id="3.30.470.30">
    <property type="entry name" value="DNA ligase/mRNA capping enzyme"/>
    <property type="match status" value="1"/>
</dbReference>
<protein>
    <submittedName>
        <fullName evidence="10">DNA ligase</fullName>
    </submittedName>
</protein>
<evidence type="ECO:0000313" key="11">
    <source>
        <dbReference type="Proteomes" id="UP000311008"/>
    </source>
</evidence>
<dbReference type="NCBIfam" id="NF006592">
    <property type="entry name" value="PRK09125.1"/>
    <property type="match status" value="1"/>
</dbReference>
<dbReference type="InterPro" id="IPR050326">
    <property type="entry name" value="NAD_dep_DNA_ligaseB"/>
</dbReference>
<dbReference type="InterPro" id="IPR012340">
    <property type="entry name" value="NA-bd_OB-fold"/>
</dbReference>
<evidence type="ECO:0000256" key="1">
    <source>
        <dbReference type="ARBA" id="ARBA00001968"/>
    </source>
</evidence>
<keyword evidence="3" id="KW-0235">DNA replication</keyword>
<dbReference type="SUPFAM" id="SSF56091">
    <property type="entry name" value="DNA ligase/mRNA capping enzyme, catalytic domain"/>
    <property type="match status" value="1"/>
</dbReference>
<gene>
    <name evidence="10" type="ORF">FIU01_04940</name>
</gene>
<dbReference type="OrthoDB" id="9767858at2"/>
<keyword evidence="2 10" id="KW-0436">Ligase</keyword>
<accession>A0A5B8CW79</accession>
<evidence type="ECO:0000256" key="4">
    <source>
        <dbReference type="ARBA" id="ARBA00022763"/>
    </source>
</evidence>
<dbReference type="GO" id="GO:0006260">
    <property type="term" value="P:DNA replication"/>
    <property type="evidence" value="ECO:0007669"/>
    <property type="project" value="UniProtKB-KW"/>
</dbReference>
<dbReference type="GO" id="GO:0003910">
    <property type="term" value="F:DNA ligase (ATP) activity"/>
    <property type="evidence" value="ECO:0007669"/>
    <property type="project" value="UniProtKB-EC"/>
</dbReference>
<evidence type="ECO:0000259" key="9">
    <source>
        <dbReference type="Pfam" id="PF14743"/>
    </source>
</evidence>
<evidence type="ECO:0000313" key="10">
    <source>
        <dbReference type="EMBL" id="QDC45330.1"/>
    </source>
</evidence>